<feature type="compositionally biased region" description="Polar residues" evidence="1">
    <location>
        <begin position="181"/>
        <end position="210"/>
    </location>
</feature>
<dbReference type="RefSeq" id="XP_007734426.1">
    <property type="nucleotide sequence ID" value="XM_007736236.1"/>
</dbReference>
<proteinExistence type="predicted"/>
<evidence type="ECO:0000313" key="2">
    <source>
        <dbReference type="EMBL" id="EXJ82303.1"/>
    </source>
</evidence>
<feature type="region of interest" description="Disordered" evidence="1">
    <location>
        <begin position="140"/>
        <end position="225"/>
    </location>
</feature>
<dbReference type="HOGENOM" id="CLU_733616_0_0_1"/>
<gene>
    <name evidence="2" type="ORF">A1O3_06116</name>
</gene>
<accession>W9XQ02</accession>
<protein>
    <submittedName>
        <fullName evidence="2">Uncharacterized protein</fullName>
    </submittedName>
</protein>
<name>W9XQ02_9EURO</name>
<organism evidence="2 3">
    <name type="scientific">Capronia epimyces CBS 606.96</name>
    <dbReference type="NCBI Taxonomy" id="1182542"/>
    <lineage>
        <taxon>Eukaryota</taxon>
        <taxon>Fungi</taxon>
        <taxon>Dikarya</taxon>
        <taxon>Ascomycota</taxon>
        <taxon>Pezizomycotina</taxon>
        <taxon>Eurotiomycetes</taxon>
        <taxon>Chaetothyriomycetidae</taxon>
        <taxon>Chaetothyriales</taxon>
        <taxon>Herpotrichiellaceae</taxon>
        <taxon>Capronia</taxon>
    </lineage>
</organism>
<dbReference type="EMBL" id="AMGY01000005">
    <property type="protein sequence ID" value="EXJ82303.1"/>
    <property type="molecule type" value="Genomic_DNA"/>
</dbReference>
<evidence type="ECO:0000313" key="3">
    <source>
        <dbReference type="Proteomes" id="UP000019478"/>
    </source>
</evidence>
<evidence type="ECO:0000256" key="1">
    <source>
        <dbReference type="SAM" id="MobiDB-lite"/>
    </source>
</evidence>
<keyword evidence="3" id="KW-1185">Reference proteome</keyword>
<sequence>MERDNFPRQLPVHVGLGGLTNVHDNSYEIERMGLAFQRNIKSLAREIFSQSTISKSTMYRRKRSRALFERAFVTLEPTVLCYLMSKRGNHALDLVHMSRWQEYNTRFRELLATYPRLREIGHKIFKQYKQDIDRVLAKAEAPREAEPLPMPSGPPYVGGMGGVSELLNTSNSHTGAGGPGNSTTPSDATLSTSSSEFVRGGSWTSTNPSETFDLRYQYPSSSPNSTYSHLTDYQHVGYAQPAPNQYMPQASVIHPQTDMASLDYNSRMLEQYAPFNQHDNSRMLEQYAPLPFNQHDTVHQHYLANQRQWIPQNALTATPTMQPFHMQCSGEKAIMILSRLITNTFLESGSGGPSDPTFTKWHFYNHNMKLGTLEFGN</sequence>
<reference evidence="2 3" key="1">
    <citation type="submission" date="2013-03" db="EMBL/GenBank/DDBJ databases">
        <title>The Genome Sequence of Capronia epimyces CBS 606.96.</title>
        <authorList>
            <consortium name="The Broad Institute Genomics Platform"/>
            <person name="Cuomo C."/>
            <person name="de Hoog S."/>
            <person name="Gorbushina A."/>
            <person name="Walker B."/>
            <person name="Young S.K."/>
            <person name="Zeng Q."/>
            <person name="Gargeya S."/>
            <person name="Fitzgerald M."/>
            <person name="Haas B."/>
            <person name="Abouelleil A."/>
            <person name="Allen A.W."/>
            <person name="Alvarado L."/>
            <person name="Arachchi H.M."/>
            <person name="Berlin A.M."/>
            <person name="Chapman S.B."/>
            <person name="Gainer-Dewar J."/>
            <person name="Goldberg J."/>
            <person name="Griggs A."/>
            <person name="Gujja S."/>
            <person name="Hansen M."/>
            <person name="Howarth C."/>
            <person name="Imamovic A."/>
            <person name="Ireland A."/>
            <person name="Larimer J."/>
            <person name="McCowan C."/>
            <person name="Murphy C."/>
            <person name="Pearson M."/>
            <person name="Poon T.W."/>
            <person name="Priest M."/>
            <person name="Roberts A."/>
            <person name="Saif S."/>
            <person name="Shea T."/>
            <person name="Sisk P."/>
            <person name="Sykes S."/>
            <person name="Wortman J."/>
            <person name="Nusbaum C."/>
            <person name="Birren B."/>
        </authorList>
    </citation>
    <scope>NUCLEOTIDE SEQUENCE [LARGE SCALE GENOMIC DNA]</scope>
    <source>
        <strain evidence="2 3">CBS 606.96</strain>
    </source>
</reference>
<dbReference type="AlphaFoldDB" id="W9XQ02"/>
<dbReference type="GeneID" id="19170226"/>
<comment type="caution">
    <text evidence="2">The sequence shown here is derived from an EMBL/GenBank/DDBJ whole genome shotgun (WGS) entry which is preliminary data.</text>
</comment>
<dbReference type="Proteomes" id="UP000019478">
    <property type="component" value="Unassembled WGS sequence"/>
</dbReference>